<proteinExistence type="predicted"/>
<evidence type="ECO:0000313" key="6">
    <source>
        <dbReference type="EMBL" id="OBA22037.1"/>
    </source>
</evidence>
<organism evidence="6 7">
    <name type="scientific">Metschnikowia bicuspidata var. bicuspidata NRRL YB-4993</name>
    <dbReference type="NCBI Taxonomy" id="869754"/>
    <lineage>
        <taxon>Eukaryota</taxon>
        <taxon>Fungi</taxon>
        <taxon>Dikarya</taxon>
        <taxon>Ascomycota</taxon>
        <taxon>Saccharomycotina</taxon>
        <taxon>Pichiomycetes</taxon>
        <taxon>Metschnikowiaceae</taxon>
        <taxon>Metschnikowia</taxon>
    </lineage>
</organism>
<dbReference type="GeneID" id="30030196"/>
<dbReference type="EMBL" id="LXTC01000002">
    <property type="protein sequence ID" value="OBA22037.1"/>
    <property type="molecule type" value="Genomic_DNA"/>
</dbReference>
<accession>A0A1A0HDR5</accession>
<dbReference type="GO" id="GO:0016020">
    <property type="term" value="C:membrane"/>
    <property type="evidence" value="ECO:0007669"/>
    <property type="project" value="UniProtKB-SubCell"/>
</dbReference>
<comment type="caution">
    <text evidence="6">The sequence shown here is derived from an EMBL/GenBank/DDBJ whole genome shotgun (WGS) entry which is preliminary data.</text>
</comment>
<evidence type="ECO:0000256" key="4">
    <source>
        <dbReference type="ARBA" id="ARBA00023136"/>
    </source>
</evidence>
<evidence type="ECO:0000259" key="5">
    <source>
        <dbReference type="Pfam" id="PF04991"/>
    </source>
</evidence>
<dbReference type="STRING" id="869754.A0A1A0HDR5"/>
<keyword evidence="2" id="KW-0812">Transmembrane</keyword>
<sequence>MFLSPENFHLKVKKLFAAVASQKDRFWQANSELKHLDVKVQVDNIVAQDESAGPKDIFYDPRVTISVYMNELQQIGDTPELPTLPFHWVDWVDVSMPAGIPHIEDFSCKRLRLRIKGQPDVGKFCKDRNDISDEELETLGFKNRDQLPQAVIFDHCPHENPANNDVRVFMAKSHTMSYLPKPFKVILLNDAKRGGTYEFIVNQTTGTSQRLLYGEMSKRFVLTTLDVPLEEATDHGQEININPKTVHQELLGSVTPHYLAEDADPMGMSRIVKSKPGTNKDIKLEEKHFDYPKERIQEQIDALEKQPLRDVMEQAYLDGLKTCAMYDGTNEPTYFKMALLNIQERRNIQNDWGWHYDWRFFNDALFYDRIGWTKAERIERTNIILERLLRNWNRFAEEKGIVSWIMHGPLLAWYWDGLMFPYDVDIDIQMPISELVRLGRDYNQTLVVENPSEGYGKFLIDVGTYIHNRERSDTGNHIDARFVDVDSGIYIDITGLAKSSMNLPQEYKDNPIVQKADDDAAAEVYNDRRKHFYTLPQLLPLHYSMMGGVPLYIPNQISDRLKWEYSHGTDSYEFHDWFFVPKLQLWITKDKLTAIFNEEDYQNEDGNFDIQTMVTRIQAMDDDDGLELLEDDETLAEYYLTSKFTDWHLHEKAILFTNEGKDNTTAFEDPRTLEMYNNLVGKVGFSKPLRNSLFEYEAFERTAHS</sequence>
<dbReference type="InterPro" id="IPR007074">
    <property type="entry name" value="LicD/FKTN/FKRP_NTP_transf"/>
</dbReference>
<evidence type="ECO:0000256" key="3">
    <source>
        <dbReference type="ARBA" id="ARBA00022989"/>
    </source>
</evidence>
<feature type="domain" description="LicD/FKTN/FKRP nucleotidyltransferase" evidence="5">
    <location>
        <begin position="397"/>
        <end position="507"/>
    </location>
</feature>
<protein>
    <recommendedName>
        <fullName evidence="5">LicD/FKTN/FKRP nucleotidyltransferase domain-containing protein</fullName>
    </recommendedName>
</protein>
<name>A0A1A0HDR5_9ASCO</name>
<dbReference type="RefSeq" id="XP_018712533.1">
    <property type="nucleotide sequence ID" value="XM_018857220.1"/>
</dbReference>
<keyword evidence="4" id="KW-0472">Membrane</keyword>
<dbReference type="AlphaFoldDB" id="A0A1A0HDR5"/>
<gene>
    <name evidence="6" type="ORF">METBIDRAFT_40019</name>
</gene>
<reference evidence="6 7" key="1">
    <citation type="submission" date="2016-05" db="EMBL/GenBank/DDBJ databases">
        <title>Comparative genomics of biotechnologically important yeasts.</title>
        <authorList>
            <consortium name="DOE Joint Genome Institute"/>
            <person name="Riley R."/>
            <person name="Haridas S."/>
            <person name="Wolfe K.H."/>
            <person name="Lopes M.R."/>
            <person name="Hittinger C.T."/>
            <person name="Goker M."/>
            <person name="Salamov A."/>
            <person name="Wisecaver J."/>
            <person name="Long T.M."/>
            <person name="Aerts A.L."/>
            <person name="Barry K."/>
            <person name="Choi C."/>
            <person name="Clum A."/>
            <person name="Coughlan A.Y."/>
            <person name="Deshpande S."/>
            <person name="Douglass A.P."/>
            <person name="Hanson S.J."/>
            <person name="Klenk H.-P."/>
            <person name="LaButti K."/>
            <person name="Lapidus A."/>
            <person name="Lindquist E."/>
            <person name="Lipzen A."/>
            <person name="Meier-kolthoff J.P."/>
            <person name="Ohm R.A."/>
            <person name="Otillar R.P."/>
            <person name="Pangilinan J."/>
            <person name="Peng Y."/>
            <person name="Rokas A."/>
            <person name="Rosa C.A."/>
            <person name="Scheuner C."/>
            <person name="Sibirny A.A."/>
            <person name="Slot J.C."/>
            <person name="Stielow J.B."/>
            <person name="Sun H."/>
            <person name="Kurtzman C.P."/>
            <person name="Blackwell M."/>
            <person name="Grigoriev I.V."/>
            <person name="Jeffries T.W."/>
        </authorList>
    </citation>
    <scope>NUCLEOTIDE SEQUENCE [LARGE SCALE GENOMIC DNA]</scope>
    <source>
        <strain evidence="6 7">NRRL YB-4993</strain>
    </source>
</reference>
<evidence type="ECO:0000256" key="1">
    <source>
        <dbReference type="ARBA" id="ARBA00004167"/>
    </source>
</evidence>
<dbReference type="Pfam" id="PF04991">
    <property type="entry name" value="LicD"/>
    <property type="match status" value="1"/>
</dbReference>
<dbReference type="PANTHER" id="PTHR15407:SF28">
    <property type="entry name" value="RIBITOL-5-PHOSPHATE TRANSFERASE FKTN"/>
    <property type="match status" value="1"/>
</dbReference>
<evidence type="ECO:0000256" key="2">
    <source>
        <dbReference type="ARBA" id="ARBA00022692"/>
    </source>
</evidence>
<dbReference type="OrthoDB" id="444255at2759"/>
<keyword evidence="3" id="KW-1133">Transmembrane helix</keyword>
<comment type="subcellular location">
    <subcellularLocation>
        <location evidence="1">Membrane</location>
        <topology evidence="1">Single-pass membrane protein</topology>
    </subcellularLocation>
</comment>
<dbReference type="PANTHER" id="PTHR15407">
    <property type="entry name" value="FUKUTIN-RELATED"/>
    <property type="match status" value="1"/>
</dbReference>
<evidence type="ECO:0000313" key="7">
    <source>
        <dbReference type="Proteomes" id="UP000092555"/>
    </source>
</evidence>
<keyword evidence="7" id="KW-1185">Reference proteome</keyword>
<dbReference type="InterPro" id="IPR009644">
    <property type="entry name" value="FKTN/MNN4/W02B3.4-1"/>
</dbReference>
<dbReference type="GO" id="GO:0009100">
    <property type="term" value="P:glycoprotein metabolic process"/>
    <property type="evidence" value="ECO:0007669"/>
    <property type="project" value="UniProtKB-ARBA"/>
</dbReference>
<dbReference type="Proteomes" id="UP000092555">
    <property type="component" value="Unassembled WGS sequence"/>
</dbReference>